<reference evidence="2" key="1">
    <citation type="submission" date="2015-11" db="EMBL/GenBank/DDBJ databases">
        <title>De novo transcriptome assembly of four potential Pierce s Disease insect vectors from Arizona vineyards.</title>
        <authorList>
            <person name="Tassone E.E."/>
        </authorList>
    </citation>
    <scope>NUCLEOTIDE SEQUENCE</scope>
</reference>
<feature type="domain" description="PiggyBac transposable element-derived protein" evidence="1">
    <location>
        <begin position="22"/>
        <end position="221"/>
    </location>
</feature>
<gene>
    <name evidence="2" type="ORF">g.6902</name>
</gene>
<dbReference type="EMBL" id="GECU01013236">
    <property type="protein sequence ID" value="JAS94470.1"/>
    <property type="molecule type" value="Transcribed_RNA"/>
</dbReference>
<organism evidence="2">
    <name type="scientific">Homalodisca liturata</name>
    <dbReference type="NCBI Taxonomy" id="320908"/>
    <lineage>
        <taxon>Eukaryota</taxon>
        <taxon>Metazoa</taxon>
        <taxon>Ecdysozoa</taxon>
        <taxon>Arthropoda</taxon>
        <taxon>Hexapoda</taxon>
        <taxon>Insecta</taxon>
        <taxon>Pterygota</taxon>
        <taxon>Neoptera</taxon>
        <taxon>Paraneoptera</taxon>
        <taxon>Hemiptera</taxon>
        <taxon>Auchenorrhyncha</taxon>
        <taxon>Membracoidea</taxon>
        <taxon>Cicadellidae</taxon>
        <taxon>Cicadellinae</taxon>
        <taxon>Proconiini</taxon>
        <taxon>Homalodisca</taxon>
    </lineage>
</organism>
<sequence>MFVTFKNKYSENFLNKNQNHLKPNSRAKKWKPVTLFEIQSFVTVLINMDIKPQPTVYSYWWTYSSHPIPWFPRIFTRNRFQAILQFFHMVDCSNLPKSGQPNYDPCARFNPLVDHVNRLFKHYFVPGQKLSVDESMISTKSNSQLKQYLLRKHHRWGVKLWMFCDSATYHCINFFVYRGSDRNEIKEKGKGHTIIVKLLEIGNLLNKDYYIFVDNFFTSLKH</sequence>
<protein>
    <recommendedName>
        <fullName evidence="1">PiggyBac transposable element-derived protein domain-containing protein</fullName>
    </recommendedName>
</protein>
<dbReference type="PANTHER" id="PTHR46599">
    <property type="entry name" value="PIGGYBAC TRANSPOSABLE ELEMENT-DERIVED PROTEIN 4"/>
    <property type="match status" value="1"/>
</dbReference>
<dbReference type="Pfam" id="PF13843">
    <property type="entry name" value="DDE_Tnp_1_7"/>
    <property type="match status" value="1"/>
</dbReference>
<dbReference type="InterPro" id="IPR029526">
    <property type="entry name" value="PGBD"/>
</dbReference>
<dbReference type="PANTHER" id="PTHR46599:SF3">
    <property type="entry name" value="PIGGYBAC TRANSPOSABLE ELEMENT-DERIVED PROTEIN 4"/>
    <property type="match status" value="1"/>
</dbReference>
<dbReference type="AlphaFoldDB" id="A0A1B6J5P2"/>
<proteinExistence type="predicted"/>
<name>A0A1B6J5P2_9HEMI</name>
<evidence type="ECO:0000313" key="2">
    <source>
        <dbReference type="EMBL" id="JAS94470.1"/>
    </source>
</evidence>
<evidence type="ECO:0000259" key="1">
    <source>
        <dbReference type="Pfam" id="PF13843"/>
    </source>
</evidence>
<accession>A0A1B6J5P2</accession>